<name>A0ABP4XGG8_9ACTN</name>
<evidence type="ECO:0000313" key="1">
    <source>
        <dbReference type="EMBL" id="GAA1777162.1"/>
    </source>
</evidence>
<keyword evidence="2" id="KW-1185">Reference proteome</keyword>
<gene>
    <name evidence="1" type="ORF">GCM10009681_55540</name>
</gene>
<dbReference type="PROSITE" id="PS51257">
    <property type="entry name" value="PROKAR_LIPOPROTEIN"/>
    <property type="match status" value="1"/>
</dbReference>
<dbReference type="EMBL" id="BAAALS010000053">
    <property type="protein sequence ID" value="GAA1777162.1"/>
    <property type="molecule type" value="Genomic_DNA"/>
</dbReference>
<sequence>MAALRDDGGMLRKWIPLAVVVAAGTLLSGCGGQKPTAPTSPDATSVVTQNATGAPPGAGMLSGITVHRTGGVAGVDETLAVTPAGAWTYRNAKTGATETGTFTPDQALALTEIASDPALPQQIADSAPKGACNDGFTYALEVSGKSYDVEDCGEVKPLVGALLAKLAEATPL</sequence>
<comment type="caution">
    <text evidence="1">The sequence shown here is derived from an EMBL/GenBank/DDBJ whole genome shotgun (WGS) entry which is preliminary data.</text>
</comment>
<organism evidence="1 2">
    <name type="scientific">Luedemannella helvata</name>
    <dbReference type="NCBI Taxonomy" id="349315"/>
    <lineage>
        <taxon>Bacteria</taxon>
        <taxon>Bacillati</taxon>
        <taxon>Actinomycetota</taxon>
        <taxon>Actinomycetes</taxon>
        <taxon>Micromonosporales</taxon>
        <taxon>Micromonosporaceae</taxon>
        <taxon>Luedemannella</taxon>
    </lineage>
</organism>
<evidence type="ECO:0000313" key="2">
    <source>
        <dbReference type="Proteomes" id="UP001500655"/>
    </source>
</evidence>
<accession>A0ABP4XGG8</accession>
<reference evidence="2" key="1">
    <citation type="journal article" date="2019" name="Int. J. Syst. Evol. Microbiol.">
        <title>The Global Catalogue of Microorganisms (GCM) 10K type strain sequencing project: providing services to taxonomists for standard genome sequencing and annotation.</title>
        <authorList>
            <consortium name="The Broad Institute Genomics Platform"/>
            <consortium name="The Broad Institute Genome Sequencing Center for Infectious Disease"/>
            <person name="Wu L."/>
            <person name="Ma J."/>
        </authorList>
    </citation>
    <scope>NUCLEOTIDE SEQUENCE [LARGE SCALE GENOMIC DNA]</scope>
    <source>
        <strain evidence="2">JCM 13249</strain>
    </source>
</reference>
<dbReference type="Proteomes" id="UP001500655">
    <property type="component" value="Unassembled WGS sequence"/>
</dbReference>
<proteinExistence type="predicted"/>
<protein>
    <submittedName>
        <fullName evidence="1">Uncharacterized protein</fullName>
    </submittedName>
</protein>